<protein>
    <recommendedName>
        <fullName evidence="18">Protocadherin Fat 4-like</fullName>
    </recommendedName>
</protein>
<feature type="domain" description="Cadherin" evidence="14">
    <location>
        <begin position="1392"/>
        <end position="1495"/>
    </location>
</feature>
<dbReference type="InterPro" id="IPR000884">
    <property type="entry name" value="TSP1_rpt"/>
</dbReference>
<feature type="domain" description="Cadherin" evidence="14">
    <location>
        <begin position="662"/>
        <end position="761"/>
    </location>
</feature>
<feature type="disulfide bond" evidence="9">
    <location>
        <begin position="3491"/>
        <end position="3500"/>
    </location>
</feature>
<dbReference type="InterPro" id="IPR002126">
    <property type="entry name" value="Cadherin-like_dom"/>
</dbReference>
<dbReference type="CDD" id="cd00054">
    <property type="entry name" value="EGF_CA"/>
    <property type="match status" value="2"/>
</dbReference>
<evidence type="ECO:0000256" key="9">
    <source>
        <dbReference type="PROSITE-ProRule" id="PRU00076"/>
    </source>
</evidence>
<gene>
    <name evidence="16" type="ORF">PEVE_00011874</name>
</gene>
<dbReference type="PANTHER" id="PTHR24028:SF328">
    <property type="entry name" value="CADHERIN-3"/>
    <property type="match status" value="1"/>
</dbReference>
<dbReference type="InterPro" id="IPR015919">
    <property type="entry name" value="Cadherin-like_sf"/>
</dbReference>
<feature type="domain" description="Cadherin" evidence="14">
    <location>
        <begin position="768"/>
        <end position="887"/>
    </location>
</feature>
<dbReference type="CDD" id="cd11304">
    <property type="entry name" value="Cadherin_repeat"/>
    <property type="match status" value="25"/>
</dbReference>
<dbReference type="EMBL" id="CALNXI010001867">
    <property type="protein sequence ID" value="CAH3178621.1"/>
    <property type="molecule type" value="Genomic_DNA"/>
</dbReference>
<evidence type="ECO:0000256" key="3">
    <source>
        <dbReference type="ARBA" id="ARBA00022692"/>
    </source>
</evidence>
<dbReference type="Proteomes" id="UP001159427">
    <property type="component" value="Unassembled WGS sequence"/>
</dbReference>
<evidence type="ECO:0000256" key="6">
    <source>
        <dbReference type="ARBA" id="ARBA00023157"/>
    </source>
</evidence>
<feature type="transmembrane region" description="Helical" evidence="12">
    <location>
        <begin position="3729"/>
        <end position="3751"/>
    </location>
</feature>
<dbReference type="Pfam" id="PF00008">
    <property type="entry name" value="EGF"/>
    <property type="match status" value="1"/>
</dbReference>
<dbReference type="PROSITE" id="PS00022">
    <property type="entry name" value="EGF_1"/>
    <property type="match status" value="1"/>
</dbReference>
<evidence type="ECO:0000313" key="16">
    <source>
        <dbReference type="EMBL" id="CAH3178621.1"/>
    </source>
</evidence>
<feature type="domain" description="Cadherin" evidence="14">
    <location>
        <begin position="2687"/>
        <end position="2800"/>
    </location>
</feature>
<feature type="domain" description="Cadherin" evidence="14">
    <location>
        <begin position="1736"/>
        <end position="1821"/>
    </location>
</feature>
<feature type="region of interest" description="Disordered" evidence="11">
    <location>
        <begin position="3957"/>
        <end position="3978"/>
    </location>
</feature>
<dbReference type="SMART" id="SM00112">
    <property type="entry name" value="CA"/>
    <property type="match status" value="25"/>
</dbReference>
<feature type="domain" description="Cadherin" evidence="14">
    <location>
        <begin position="2807"/>
        <end position="2902"/>
    </location>
</feature>
<feature type="domain" description="Sushi" evidence="15">
    <location>
        <begin position="582"/>
        <end position="654"/>
    </location>
</feature>
<feature type="domain" description="Cadherin" evidence="14">
    <location>
        <begin position="971"/>
        <end position="1082"/>
    </location>
</feature>
<dbReference type="InterPro" id="IPR000742">
    <property type="entry name" value="EGF"/>
</dbReference>
<comment type="caution">
    <text evidence="9">Lacks conserved residue(s) required for the propagation of feature annotation.</text>
</comment>
<keyword evidence="4" id="KW-0732">Signal</keyword>
<dbReference type="PROSITE" id="PS50026">
    <property type="entry name" value="EGF_3"/>
    <property type="match status" value="2"/>
</dbReference>
<evidence type="ECO:0000256" key="5">
    <source>
        <dbReference type="ARBA" id="ARBA00022989"/>
    </source>
</evidence>
<feature type="domain" description="Cadherin" evidence="14">
    <location>
        <begin position="3014"/>
        <end position="3103"/>
    </location>
</feature>
<evidence type="ECO:0000256" key="4">
    <source>
        <dbReference type="ARBA" id="ARBA00022729"/>
    </source>
</evidence>
<keyword evidence="12" id="KW-0472">Membrane</keyword>
<dbReference type="SUPFAM" id="SSF82895">
    <property type="entry name" value="TSP-1 type 1 repeat"/>
    <property type="match status" value="6"/>
</dbReference>
<dbReference type="PROSITE" id="PS50092">
    <property type="entry name" value="TSP1"/>
    <property type="match status" value="8"/>
</dbReference>
<dbReference type="SMART" id="SM00181">
    <property type="entry name" value="EGF"/>
    <property type="match status" value="4"/>
</dbReference>
<accession>A0ABN8RHB4</accession>
<dbReference type="InterPro" id="IPR001881">
    <property type="entry name" value="EGF-like_Ca-bd_dom"/>
</dbReference>
<dbReference type="InterPro" id="IPR036383">
    <property type="entry name" value="TSP1_rpt_sf"/>
</dbReference>
<feature type="domain" description="Cadherin" evidence="14">
    <location>
        <begin position="2030"/>
        <end position="2141"/>
    </location>
</feature>
<dbReference type="PROSITE" id="PS50923">
    <property type="entry name" value="SUSHI"/>
    <property type="match status" value="1"/>
</dbReference>
<dbReference type="PRINTS" id="PR00205">
    <property type="entry name" value="CADHERIN"/>
</dbReference>
<dbReference type="Pfam" id="PF19028">
    <property type="entry name" value="TSP1_spondin"/>
    <property type="match status" value="1"/>
</dbReference>
<evidence type="ECO:0000259" key="13">
    <source>
        <dbReference type="PROSITE" id="PS50026"/>
    </source>
</evidence>
<feature type="domain" description="Cadherin" evidence="14">
    <location>
        <begin position="2376"/>
        <end position="2467"/>
    </location>
</feature>
<keyword evidence="3 12" id="KW-0812">Transmembrane</keyword>
<feature type="domain" description="Cadherin" evidence="14">
    <location>
        <begin position="2259"/>
        <end position="2365"/>
    </location>
</feature>
<evidence type="ECO:0000256" key="2">
    <source>
        <dbReference type="ARBA" id="ARBA00004167"/>
    </source>
</evidence>
<evidence type="ECO:0000256" key="8">
    <source>
        <dbReference type="PROSITE-ProRule" id="PRU00043"/>
    </source>
</evidence>
<keyword evidence="6 9" id="KW-1015">Disulfide bond</keyword>
<dbReference type="Pfam" id="PF00090">
    <property type="entry name" value="TSP_1"/>
    <property type="match status" value="4"/>
</dbReference>
<dbReference type="PROSITE" id="PS00010">
    <property type="entry name" value="ASX_HYDROXYL"/>
    <property type="match status" value="1"/>
</dbReference>
<feature type="domain" description="Cadherin" evidence="14">
    <location>
        <begin position="1611"/>
        <end position="1719"/>
    </location>
</feature>
<name>A0ABN8RHB4_9CNID</name>
<feature type="domain" description="Cadherin" evidence="14">
    <location>
        <begin position="1821"/>
        <end position="1942"/>
    </location>
</feature>
<feature type="domain" description="Cadherin" evidence="14">
    <location>
        <begin position="1191"/>
        <end position="1281"/>
    </location>
</feature>
<keyword evidence="10" id="KW-0768">Sushi</keyword>
<feature type="domain" description="Cadherin" evidence="14">
    <location>
        <begin position="2909"/>
        <end position="3006"/>
    </location>
</feature>
<dbReference type="InterPro" id="IPR000152">
    <property type="entry name" value="EGF-type_Asp/Asn_hydroxyl_site"/>
</dbReference>
<evidence type="ECO:0000259" key="14">
    <source>
        <dbReference type="PROSITE" id="PS50268"/>
    </source>
</evidence>
<dbReference type="Gene3D" id="2.10.25.10">
    <property type="entry name" value="Laminin"/>
    <property type="match status" value="2"/>
</dbReference>
<evidence type="ECO:0008006" key="18">
    <source>
        <dbReference type="Google" id="ProtNLM"/>
    </source>
</evidence>
<feature type="domain" description="Cadherin" evidence="14">
    <location>
        <begin position="1085"/>
        <end position="1184"/>
    </location>
</feature>
<keyword evidence="5 12" id="KW-1133">Transmembrane helix</keyword>
<evidence type="ECO:0000256" key="11">
    <source>
        <dbReference type="SAM" id="MobiDB-lite"/>
    </source>
</evidence>
<dbReference type="Gene3D" id="2.20.100.10">
    <property type="entry name" value="Thrombospondin type-1 (TSP1) repeat"/>
    <property type="match status" value="8"/>
</dbReference>
<evidence type="ECO:0000313" key="17">
    <source>
        <dbReference type="Proteomes" id="UP001159427"/>
    </source>
</evidence>
<dbReference type="Pfam" id="PF00028">
    <property type="entry name" value="Cadherin"/>
    <property type="match status" value="14"/>
</dbReference>
<feature type="non-terminal residue" evidence="16">
    <location>
        <position position="1"/>
    </location>
</feature>
<keyword evidence="8" id="KW-0106">Calcium</keyword>
<dbReference type="PROSITE" id="PS01186">
    <property type="entry name" value="EGF_2"/>
    <property type="match status" value="1"/>
</dbReference>
<evidence type="ECO:0000256" key="12">
    <source>
        <dbReference type="SAM" id="Phobius"/>
    </source>
</evidence>
<dbReference type="PANTHER" id="PTHR24028">
    <property type="entry name" value="CADHERIN-87A"/>
    <property type="match status" value="1"/>
</dbReference>
<feature type="domain" description="Cadherin" evidence="14">
    <location>
        <begin position="1502"/>
        <end position="1594"/>
    </location>
</feature>
<keyword evidence="17" id="KW-1185">Reference proteome</keyword>
<keyword evidence="7" id="KW-0325">Glycoprotein</keyword>
<feature type="disulfide bond" evidence="9">
    <location>
        <begin position="3507"/>
        <end position="3517"/>
    </location>
</feature>
<dbReference type="InterPro" id="IPR044004">
    <property type="entry name" value="TSP1_spondin_dom"/>
</dbReference>
<organism evidence="16 17">
    <name type="scientific">Porites evermanni</name>
    <dbReference type="NCBI Taxonomy" id="104178"/>
    <lineage>
        <taxon>Eukaryota</taxon>
        <taxon>Metazoa</taxon>
        <taxon>Cnidaria</taxon>
        <taxon>Anthozoa</taxon>
        <taxon>Hexacorallia</taxon>
        <taxon>Scleractinia</taxon>
        <taxon>Fungiina</taxon>
        <taxon>Poritidae</taxon>
        <taxon>Porites</taxon>
    </lineage>
</organism>
<feature type="domain" description="Cadherin" evidence="14">
    <location>
        <begin position="2467"/>
        <end position="2573"/>
    </location>
</feature>
<dbReference type="SUPFAM" id="SSF57196">
    <property type="entry name" value="EGF/Laminin"/>
    <property type="match status" value="2"/>
</dbReference>
<feature type="domain" description="Cadherin" evidence="14">
    <location>
        <begin position="2149"/>
        <end position="2240"/>
    </location>
</feature>
<keyword evidence="9" id="KW-0245">EGF-like domain</keyword>
<dbReference type="SUPFAM" id="SSF49313">
    <property type="entry name" value="Cadherin-like"/>
    <property type="match status" value="25"/>
</dbReference>
<evidence type="ECO:0000256" key="7">
    <source>
        <dbReference type="ARBA" id="ARBA00023180"/>
    </source>
</evidence>
<feature type="domain" description="EGF-like" evidence="13">
    <location>
        <begin position="3503"/>
        <end position="3539"/>
    </location>
</feature>
<evidence type="ECO:0000259" key="15">
    <source>
        <dbReference type="PROSITE" id="PS50923"/>
    </source>
</evidence>
<feature type="domain" description="Cadherin" evidence="14">
    <location>
        <begin position="2568"/>
        <end position="2685"/>
    </location>
</feature>
<feature type="domain" description="Cadherin" evidence="14">
    <location>
        <begin position="3114"/>
        <end position="3220"/>
    </location>
</feature>
<dbReference type="PROSITE" id="PS50268">
    <property type="entry name" value="CADHERIN_2"/>
    <property type="match status" value="26"/>
</dbReference>
<feature type="domain" description="Cadherin" evidence="14">
    <location>
        <begin position="880"/>
        <end position="971"/>
    </location>
</feature>
<dbReference type="InterPro" id="IPR006644">
    <property type="entry name" value="Cadg"/>
</dbReference>
<evidence type="ECO:0000256" key="1">
    <source>
        <dbReference type="ARBA" id="ARBA00004135"/>
    </source>
</evidence>
<proteinExistence type="predicted"/>
<dbReference type="SMART" id="SM00209">
    <property type="entry name" value="TSP1"/>
    <property type="match status" value="10"/>
</dbReference>
<feature type="domain" description="Cadherin" evidence="14">
    <location>
        <begin position="3229"/>
        <end position="3330"/>
    </location>
</feature>
<evidence type="ECO:0000256" key="10">
    <source>
        <dbReference type="PROSITE-ProRule" id="PRU00302"/>
    </source>
</evidence>
<sequence length="3978" mass="434751">VDCRVSSWSYWGTCSRTCGSGVKTRTRTKTAYESCGGSCYYHFTDKKTCNSNCCPVNCVYSWGSWSSCSGCGMSSHSRSPTIHRYSRCNGNSCPSKQTRSCNTNKLRARTAVNCRVSSWSSWGSCSRACGSGVKTRTRTKTTYESCGGSCYYHFKETTTCNSHCCPVNCLYSWGSWSSCSGCGMSSHSRSPTIHRYSRCNGNSCPSKQTRSCNTNKCCPVNCVVSSWSSWGSCNARCESNGQQTRSRRVTTAASCRGTPCPTLKQTKSCRGPCCRRDCQVSSWSAWGSCSAPPGRCSTNSGTRKRTRRVTLSPSCGGSSCPALTHTSQCTPIPIPCKMSAWSSWSACSPNNGKCGAGTQYQTRTVATQPYCSPACPATRQTRSCTHSCCPRDCAVSSWGSWSACSNTCGTGTKTRTRGITVQPYCKGRACPALKNTTRCSQYNNRHCVMSSWSSWSICSNGCGSGQSTRTRRIVSPAVCRGKACGARTESRPCTDYRENRDCVVNSWGSWGVCSEKCAVGTKQRTRTVKISKRCRGRDCPTLRETSRCGILNNGCQHKCTNGVCSCYSGYYLASNKKNCIAKDCNMPKPSYCAPGTSHGSTCKHANVTCPGGKTTYPVTCSLGCPQYYSIKGASTVTCQTSGQWTSYASSYCRRNNDPPSQITLSGSASVSENQPRGKKIGTLSTVDPNTKDKHTYSIVRGGSGKFELRGADLFTLTTFNYETAPNRFSLIIRSSDNGSPPMRLDKTFTISVTDVNENPTAIQLSSNTVDENSDVDTEVGALSTADPDNGQSYSYTLLDGADGRFKIQGNRVKVAKSNRNCLLNGGSQCFLNFESVSSYSIRVRSVDSGSPSQSINASFNILLNDVNDQPRGLKLSNYKVKENAPINFKIGNLSASDEDKGQKLNFSLVDDDAGRFTLDSKGVLYKAKSTDYETSKVHHIVAKVTDDGKPSLSMTKLFSISVLDVNEAPVSIVLSSSNVKENSKPGTLVGTLMATDTDAVQNLTFKLDDDAGGKFFLQSNSSCQSISPNGTRCTTELLVSGNINYEDTSSLDIIVRVTDYKGLFRTEMFNVTVIDVNDPPTNVTLDGSVSALIPENSKGVQVDSLITEDEDQGQNFTYVLINNPGGNFQVKGDKLFTSIGAKLDYESSTSHQITVESTDDGNPPLSVQVSLVINLQDVNEKPTNITLSNRSVQENKPTGTLIGQLTVSDPDRQQSHVCSLTDSANGKVALSKNRLTVGSAGVNYEDASSLSVKVLCRDPGGLAVEHTFVILVQDVNEAPTSISLSNDKVQENQKGGTVVAQIIVTDPDNEKNRVQSFTLSISSSDPNLPFQIQNNSLVTKRPLDYENSAQWLVRVTAKDGGIPSLSRTQAFTIQVIDVNDAPNGIVLSSSDVNENSNENTLVGSLTAVDQDTSQNHTFQLINSASGRFKVDGNEIKVAISNKECLSQGGSSCLLNYEKQKNHIIRVKTTDNGSPQVSYEKNFRIDVRDINDMPRDLQLSNNQVKEDAKINTLIGRLTSRDEDASQSATYSLTNDDSGRFKVDSQGRLYTAKNINHETQKRHVIRAMVKDNGNPPMKMEKSFTIEVLDVNEAPSRMNITSQGSQLSFPDGHAQIRENSASGTKIGTLEAFDYDAGQNLTFNLDDDAGGKFKLGSRANCQSITNIPGVNTKCTTDLLLNGSLDYEVSTEYSLIVRVTDNKGTFRTQQLKIRVVDQNDAPENVTLGGNNAASVNENVNGAFVGELVTSDQDVGQTHIYKLLNNAGGKFVISNNKVYVSSLANLDYEARSQFTIRIQSEDSGSPPLSLAKDFKITIIDVNEAPVNITLSSGNVAENSAPGTVIGQLNVTDPDNYGSRGAWQSHNCQVIGSQLGKFTVTTNLLVVGNANLDYEQAALILVQLRCSDSGSPPLSLVKVLSVTVDDVNEAPTGISLSSDVIAENQSPLFIGLFSTADPDNANQVTNRQTFTYTLMGNTADLPFIIDGGALNSTRSLDFEAQSSWNIMIRSVDSGDPALSLIKTFQISVVDVNEKPFNISLSNAVINENSPQDALVGTVSARDSDFNQTLVYTLIDGAGGRFKLDGKKLKVALSNDDCLKIGGDFCKLNYEQQKTYKVSLRATDNGNPPQSTEAILPVTLIDVNDRPRDLKLSSNVVKENATIGTKVGQFSATDEDTSQTLEFALIDSDGGRFAVDSSGYLLIAKRTDYETNKVHKIVAQVRDSGNPPLEVNKTFIVVVENINEAPINLSLTSESGQQSFPDNIPNVNENSKRGTTVGTFHALDHDEVQSLNFTLIDDASGKFTVGATVFCHNNTYIPGVKTKCTTLLKVSGDLDYETSSSEDILVRVTDDSGLLRERPFKVTILDVNDRPKNITLAGGDTAFIDENVNDGFVGELATIDEDINQTHSYSLINNGGWKFILRQNKIFSSFYANLDYETKSEYSIAVRSSDNGSPRLSIDKTFTIQVRDVNERPTDIILLSSSVQENSPRGTLVSKISVSDPDNNGPRGTWQNHTCKVLNIANIPFTVNETLNSLVVAGDLNYEKTKSYNIDLRCRDNGKPPLSVEETVRVNVTDVNEKPYDITLSNNEIAENTGIVTVGLLDTADPDNEQTVVQTFSYNIVSPAGNIPFVIDGGALNTSRSLDYETKTTWLLEIKSTDNKGKPIFTKARLHNTLHITTKNFTVIVRDRNDPSTGISVSGPLNVSENSVSGQYLGTVVTADQDVGQTHQYQIVDVVGHAHSNHSTSGLLNLFAVESPSGKVTLQKSGLDYEQYAKYTVTLNSTDSGFPPYSVTGSFVVSVHNINENPQNISLSNNQVLENSPVGTVIGNLSVYDPDNLNVPLQKFNCVVEDGEPFKVINHLTLVVSENSLDYETIDTYTVNVTCTELLSNPLSVSAVFFINVQDVNEAPYNLTISSQSVSENQETGYVVGMLSVLDPDLPTSGFASISLALKDQSPGPDAFQLINSSLVTTRMLDFENQSTYTLTVVATDSGNPPLSTSLSFTIQVIDTNDRPTEVSLLSDGIYENSTAGAVVGILRAQDQDVNQSHFFTVKHTDWFAVSGSSMLLSNFSLDYETTPEINVTIEATDNGSPPYSKEDVVSIKVLDSNDRPSEITLNSSLSIPNSVSHTVVIPEYSPTGTSLTNLSVVDEDVGQQHRCMLLEGGNNFYISSLSKSSSEIRVKQGANLSYRSLGGTPLQVTVNCVDNGNPPYSIQRSFSVQVSDVNEAPFDLRFYGATVIKENVQVGYIVGNVTCKDPDIGQKHIFTVIGNYSSVFQVNNSGNQLYVINSTFLNYEALHVPTVLTVSIQATDVPVEQTGPPLHVISDVNISVVDVNEPPTDIRLIPDNISIPENVSIGYCIAQITSSNPERSQKINYTLLHHQDTFAIKDTCNDNSSVVNDAKGTLPYLTVKSHLSYNHYRIYEILIEAKDNGIPPLSFNGTVDVNVTKIDPCWSSPCQKNFECRRVDWQNYTCPMINFCKSNPCQNNATCLMRLNGYQCSCVPGFTGLHCETNINDCASEPCAKGVCLDGINKFTCNCSGSGFFGTRCQRKLGVCLEESCQDQEICVPPNTLKYNSSYCKSVDNIVSLSFPEGVDTADQQWRRQLETFTEALTFPMTEVTNDKYDSTDVNVEDIYILSPKPEHSSKVKRSVPVESKTVDFVILVKSDNKLEAVPNKTVLCTINNTCNAYAMEESPDNFRNQLCESTVRKVNYLGISSCVAREGEKWPISGNKHFMSKRMYYVFGATGGLLLIVLAVSLLLCRRNRLSAKKRRLFKSQRFRDNTDDETYTDAMYRHHMANHEMENAGVINPIYGMMDNPIYQEPDRKYGTPQVKRSESMTGFENPMYRRFRTGKEEEDVDDFKEEKDGATSPTGFPMFSLYRQKPVNEELRVAEACGFFNPLYQTQAKVEQFTDITKNKGAPTYEKPKKKEKPVKEELQVVEACGFFNPLYQTRAQAQEKEFTDITSIFTPRRPQPEKKLDEEPGVTEF</sequence>
<dbReference type="SMART" id="SM00736">
    <property type="entry name" value="CADG"/>
    <property type="match status" value="4"/>
</dbReference>
<dbReference type="SMART" id="SM00179">
    <property type="entry name" value="EGF_CA"/>
    <property type="match status" value="2"/>
</dbReference>
<reference evidence="16 17" key="1">
    <citation type="submission" date="2022-05" db="EMBL/GenBank/DDBJ databases">
        <authorList>
            <consortium name="Genoscope - CEA"/>
            <person name="William W."/>
        </authorList>
    </citation>
    <scope>NUCLEOTIDE SEQUENCE [LARGE SCALE GENOMIC DNA]</scope>
</reference>
<dbReference type="InterPro" id="IPR000436">
    <property type="entry name" value="Sushi_SCR_CCP_dom"/>
</dbReference>
<comment type="caution">
    <text evidence="16">The sequence shown here is derived from an EMBL/GenBank/DDBJ whole genome shotgun (WGS) entry which is preliminary data.</text>
</comment>
<dbReference type="CDD" id="cd00033">
    <property type="entry name" value="CCP"/>
    <property type="match status" value="1"/>
</dbReference>
<feature type="domain" description="Cadherin" evidence="14">
    <location>
        <begin position="1943"/>
        <end position="2030"/>
    </location>
</feature>
<dbReference type="InterPro" id="IPR050174">
    <property type="entry name" value="Protocadherin/Cadherin-CA"/>
</dbReference>
<dbReference type="Gene3D" id="2.60.40.60">
    <property type="entry name" value="Cadherins"/>
    <property type="match status" value="26"/>
</dbReference>
<feature type="domain" description="Cadherin" evidence="14">
    <location>
        <begin position="3332"/>
        <end position="3448"/>
    </location>
</feature>
<feature type="domain" description="EGF-like" evidence="13">
    <location>
        <begin position="3465"/>
        <end position="3501"/>
    </location>
</feature>
<comment type="subcellular location">
    <subcellularLocation>
        <location evidence="1">Cell membrane</location>
        <location evidence="1">Sarcolemma</location>
    </subcellularLocation>
    <subcellularLocation>
        <location evidence="2">Membrane</location>
        <topology evidence="2">Single-pass membrane protein</topology>
    </subcellularLocation>
</comment>
<feature type="domain" description="Cadherin" evidence="14">
    <location>
        <begin position="1289"/>
        <end position="1384"/>
    </location>
</feature>